<dbReference type="Gene3D" id="3.90.1200.10">
    <property type="match status" value="1"/>
</dbReference>
<dbReference type="OrthoDB" id="526037at2"/>
<proteinExistence type="predicted"/>
<dbReference type="RefSeq" id="WP_087145119.1">
    <property type="nucleotide sequence ID" value="NZ_FUKI01000166.1"/>
</dbReference>
<protein>
    <submittedName>
        <fullName evidence="2">Aminoglycoside phosphotransferase</fullName>
    </submittedName>
</protein>
<sequence length="346" mass="39364">MSALLHTAQQFADVISEITPLGNGLINDTYRVVAKTGCFVLQRINHQVFAYPEQIMANLQILNQHVQQKTSADIQLQIPAILTTHTGKVLYQDEQQAYWRALTFIADSESVEAIRTLADAEQIGFALGHFHYLLSDLSAELLYDTLPDFHIAPAYLHHYQRIAQQSMLRPDAYCRDFITQFQGFVDDLETAKHQGLLALRVTHGDPKINNFLFDTQSSRIISLIDLDTVKPGLVHYDIGDCLRSCCHDTDNDSFNLDIAAAILKNYLAQAGQFFSDYDYYFLYPAIRLIPFELGLRFYSDYLDGNRYFKVTDSQQNLQRAIAQFRLCTSIMAQEAAIQSLIKQAKT</sequence>
<evidence type="ECO:0000313" key="2">
    <source>
        <dbReference type="EMBL" id="SJM96226.1"/>
    </source>
</evidence>
<evidence type="ECO:0000313" key="3">
    <source>
        <dbReference type="Proteomes" id="UP000195667"/>
    </source>
</evidence>
<organism evidence="2 3">
    <name type="scientific">Crenothrix polyspora</name>
    <dbReference type="NCBI Taxonomy" id="360316"/>
    <lineage>
        <taxon>Bacteria</taxon>
        <taxon>Pseudomonadati</taxon>
        <taxon>Pseudomonadota</taxon>
        <taxon>Gammaproteobacteria</taxon>
        <taxon>Methylococcales</taxon>
        <taxon>Crenotrichaceae</taxon>
        <taxon>Crenothrix</taxon>
    </lineage>
</organism>
<name>A0A1R4HJ24_9GAMM</name>
<dbReference type="SUPFAM" id="SSF56112">
    <property type="entry name" value="Protein kinase-like (PK-like)"/>
    <property type="match status" value="1"/>
</dbReference>
<dbReference type="InterPro" id="IPR011009">
    <property type="entry name" value="Kinase-like_dom_sf"/>
</dbReference>
<keyword evidence="2" id="KW-0808">Transferase</keyword>
<dbReference type="InterPro" id="IPR002575">
    <property type="entry name" value="Aminoglycoside_PTrfase"/>
</dbReference>
<feature type="domain" description="Aminoglycoside phosphotransferase" evidence="1">
    <location>
        <begin position="17"/>
        <end position="262"/>
    </location>
</feature>
<gene>
    <name evidence="2" type="ORF">CRENPOLYSF1_860020</name>
</gene>
<evidence type="ECO:0000259" key="1">
    <source>
        <dbReference type="Pfam" id="PF01636"/>
    </source>
</evidence>
<dbReference type="Proteomes" id="UP000195667">
    <property type="component" value="Unassembled WGS sequence"/>
</dbReference>
<reference evidence="3" key="1">
    <citation type="submission" date="2017-02" db="EMBL/GenBank/DDBJ databases">
        <authorList>
            <person name="Daims H."/>
        </authorList>
    </citation>
    <scope>NUCLEOTIDE SEQUENCE [LARGE SCALE GENOMIC DNA]</scope>
</reference>
<dbReference type="AlphaFoldDB" id="A0A1R4HJ24"/>
<dbReference type="GO" id="GO:0016740">
    <property type="term" value="F:transferase activity"/>
    <property type="evidence" value="ECO:0007669"/>
    <property type="project" value="UniProtKB-KW"/>
</dbReference>
<dbReference type="InterPro" id="IPR050249">
    <property type="entry name" value="Pseudomonas-type_ThrB"/>
</dbReference>
<dbReference type="Pfam" id="PF01636">
    <property type="entry name" value="APH"/>
    <property type="match status" value="1"/>
</dbReference>
<keyword evidence="3" id="KW-1185">Reference proteome</keyword>
<accession>A0A1R4HJ24</accession>
<dbReference type="PANTHER" id="PTHR21064:SF5">
    <property type="entry name" value="SLR1880 PROTEIN"/>
    <property type="match status" value="1"/>
</dbReference>
<dbReference type="PANTHER" id="PTHR21064">
    <property type="entry name" value="AMINOGLYCOSIDE PHOSPHOTRANSFERASE DOMAIN-CONTAINING PROTEIN-RELATED"/>
    <property type="match status" value="1"/>
</dbReference>
<dbReference type="EMBL" id="FUKI01000166">
    <property type="protein sequence ID" value="SJM96226.1"/>
    <property type="molecule type" value="Genomic_DNA"/>
</dbReference>